<dbReference type="PANTHER" id="PTHR43158">
    <property type="entry name" value="SKFA PEPTIDE EXPORT ATP-BINDING PROTEIN SKFE"/>
    <property type="match status" value="1"/>
</dbReference>
<proteinExistence type="predicted"/>
<dbReference type="InterPro" id="IPR003439">
    <property type="entry name" value="ABC_transporter-like_ATP-bd"/>
</dbReference>
<feature type="domain" description="ABC transporter" evidence="3">
    <location>
        <begin position="12"/>
        <end position="258"/>
    </location>
</feature>
<dbReference type="SUPFAM" id="SSF52540">
    <property type="entry name" value="P-loop containing nucleoside triphosphate hydrolases"/>
    <property type="match status" value="1"/>
</dbReference>
<sequence length="334" mass="37828">MGDHLNDKTLAVQVDNLTYEFPKGNSNRQSSLKIGLQDINLKIAWGTTNLIIGPNGAGKSTLLKILAGKTLIKRGKLRLGGFDPFEFSSSRDASQHNSDINSYITYLGTEWITNSVIKRDIPVSLLLSSIGGEAYVDRRNLLVELLDIDPSWSMIDLSDGERRRVQIAMGLVKPWKLLLLDEVTIDLDVVVRSKLLNYLKSECINRNCCVIYATHIFDGLGKEWCDRILHIDAGVLLNDVKMESVEFTETRGAGNESSSVKVEHNLIQINKSETLHPLALFWLNQDLVRRGSREEEKIKMRQRHSDWVNSKDASYFDADEDKLKSYFKSTRSQK</sequence>
<dbReference type="GO" id="GO:0016887">
    <property type="term" value="F:ATP hydrolysis activity"/>
    <property type="evidence" value="ECO:0007669"/>
    <property type="project" value="InterPro"/>
</dbReference>
<dbReference type="CDD" id="cd00267">
    <property type="entry name" value="ABC_ATPase"/>
    <property type="match status" value="1"/>
</dbReference>
<protein>
    <submittedName>
        <fullName evidence="4">CAF16</fullName>
    </submittedName>
</protein>
<comment type="caution">
    <text evidence="4">The sequence shown here is derived from an EMBL/GenBank/DDBJ whole genome shotgun (WGS) entry which is preliminary data.</text>
</comment>
<dbReference type="GeneID" id="73378063"/>
<keyword evidence="5" id="KW-1185">Reference proteome</keyword>
<evidence type="ECO:0000313" key="4">
    <source>
        <dbReference type="EMBL" id="KAI3406840.2"/>
    </source>
</evidence>
<dbReference type="Gene3D" id="3.40.50.300">
    <property type="entry name" value="P-loop containing nucleotide triphosphate hydrolases"/>
    <property type="match status" value="1"/>
</dbReference>
<dbReference type="PANTHER" id="PTHR43158:SF2">
    <property type="entry name" value="SKFA PEPTIDE EXPORT ATP-BINDING PROTEIN SKFE"/>
    <property type="match status" value="1"/>
</dbReference>
<dbReference type="PROSITE" id="PS50893">
    <property type="entry name" value="ABC_TRANSPORTER_2"/>
    <property type="match status" value="1"/>
</dbReference>
<evidence type="ECO:0000313" key="5">
    <source>
        <dbReference type="Proteomes" id="UP001202479"/>
    </source>
</evidence>
<evidence type="ECO:0000256" key="2">
    <source>
        <dbReference type="ARBA" id="ARBA00022840"/>
    </source>
</evidence>
<organism evidence="4 5">
    <name type="scientific">Candida oxycetoniae</name>
    <dbReference type="NCBI Taxonomy" id="497107"/>
    <lineage>
        <taxon>Eukaryota</taxon>
        <taxon>Fungi</taxon>
        <taxon>Dikarya</taxon>
        <taxon>Ascomycota</taxon>
        <taxon>Saccharomycotina</taxon>
        <taxon>Pichiomycetes</taxon>
        <taxon>Debaryomycetaceae</taxon>
        <taxon>Candida/Lodderomyces clade</taxon>
        <taxon>Candida</taxon>
    </lineage>
</organism>
<keyword evidence="2" id="KW-0067">ATP-binding</keyword>
<dbReference type="EMBL" id="JAHUZD010000021">
    <property type="protein sequence ID" value="KAI3406840.2"/>
    <property type="molecule type" value="Genomic_DNA"/>
</dbReference>
<dbReference type="InterPro" id="IPR027417">
    <property type="entry name" value="P-loop_NTPase"/>
</dbReference>
<dbReference type="Pfam" id="PF00005">
    <property type="entry name" value="ABC_tran"/>
    <property type="match status" value="1"/>
</dbReference>
<dbReference type="AlphaFoldDB" id="A0AAI9T2A8"/>
<dbReference type="Proteomes" id="UP001202479">
    <property type="component" value="Unassembled WGS sequence"/>
</dbReference>
<dbReference type="GO" id="GO:0005524">
    <property type="term" value="F:ATP binding"/>
    <property type="evidence" value="ECO:0007669"/>
    <property type="project" value="UniProtKB-KW"/>
</dbReference>
<dbReference type="RefSeq" id="XP_049182585.1">
    <property type="nucleotide sequence ID" value="XM_049325882.1"/>
</dbReference>
<name>A0AAI9T2A8_9ASCO</name>
<evidence type="ECO:0000256" key="1">
    <source>
        <dbReference type="ARBA" id="ARBA00022741"/>
    </source>
</evidence>
<reference evidence="4" key="1">
    <citation type="journal article" date="2022" name="DNA Res.">
        <title>Genome analysis of five recently described species of the CUG-Ser clade uncovers Candida theae as a new hybrid lineage with pathogenic potential in the Candida parapsilosis species complex.</title>
        <authorList>
            <person name="Mixao V."/>
            <person name="Del Olmo V."/>
            <person name="Hegedusova E."/>
            <person name="Saus E."/>
            <person name="Pryszcz L."/>
            <person name="Cillingova A."/>
            <person name="Nosek J."/>
            <person name="Gabaldon T."/>
        </authorList>
    </citation>
    <scope>NUCLEOTIDE SEQUENCE</scope>
    <source>
        <strain evidence="4">CBS 10844</strain>
    </source>
</reference>
<accession>A0AAI9T2A8</accession>
<keyword evidence="1" id="KW-0547">Nucleotide-binding</keyword>
<gene>
    <name evidence="4" type="ORF">KGF56_000446</name>
</gene>
<evidence type="ECO:0000259" key="3">
    <source>
        <dbReference type="PROSITE" id="PS50893"/>
    </source>
</evidence>